<keyword evidence="3" id="KW-0949">S-adenosyl-L-methionine</keyword>
<keyword evidence="1 4" id="KW-0489">Methyltransferase</keyword>
<dbReference type="PANTHER" id="PTHR30481">
    <property type="entry name" value="DNA ADENINE METHYLASE"/>
    <property type="match status" value="1"/>
</dbReference>
<proteinExistence type="predicted"/>
<gene>
    <name evidence="4" type="ORF">ACFQRF_23990</name>
</gene>
<protein>
    <submittedName>
        <fullName evidence="4">DNA adenine methylase</fullName>
    </submittedName>
</protein>
<dbReference type="RefSeq" id="WP_379873446.1">
    <property type="nucleotide sequence ID" value="NZ_JBHTBH010000014.1"/>
</dbReference>
<dbReference type="PANTHER" id="PTHR30481:SF4">
    <property type="entry name" value="SITE-SPECIFIC DNA-METHYLTRANSFERASE (ADENINE-SPECIFIC)"/>
    <property type="match status" value="1"/>
</dbReference>
<dbReference type="InterPro" id="IPR012263">
    <property type="entry name" value="M_m6A_EcoRV"/>
</dbReference>
<evidence type="ECO:0000256" key="3">
    <source>
        <dbReference type="ARBA" id="ARBA00022691"/>
    </source>
</evidence>
<reference evidence="5" key="1">
    <citation type="journal article" date="2019" name="Int. J. Syst. Evol. Microbiol.">
        <title>The Global Catalogue of Microorganisms (GCM) 10K type strain sequencing project: providing services to taxonomists for standard genome sequencing and annotation.</title>
        <authorList>
            <consortium name="The Broad Institute Genomics Platform"/>
            <consortium name="The Broad Institute Genome Sequencing Center for Infectious Disease"/>
            <person name="Wu L."/>
            <person name="Ma J."/>
        </authorList>
    </citation>
    <scope>NUCLEOTIDE SEQUENCE [LARGE SCALE GENOMIC DNA]</scope>
    <source>
        <strain evidence="5">CGMCC 4.7382</strain>
    </source>
</reference>
<evidence type="ECO:0000256" key="1">
    <source>
        <dbReference type="ARBA" id="ARBA00022603"/>
    </source>
</evidence>
<dbReference type="InterPro" id="IPR029063">
    <property type="entry name" value="SAM-dependent_MTases_sf"/>
</dbReference>
<sequence length="271" mass="30497">MKSPIAYYGSKLSIASEIVRLLPPHDHYVEPYAGSLAVLLAKTPSKMETVNDLDGRLMGWWRALRDRGDELARVCALTPHSRAELAAAHERADDELEDARRVWVLLTQGRTGTMRNVGWRHHINPRGSSIGMPRYLKSYVDRIAPVAERLHGVSLECRPALEVIRSYGRHPDVLLYVDPPYLGSTRARNYSHEMAGESDHRDLAAALHSCRAAIVLSGYASPLYEDLYGGWRRYEISSRTHQGTGPAERIEVLWANRHLAVQDVLWDGEVA</sequence>
<keyword evidence="5" id="KW-1185">Reference proteome</keyword>
<dbReference type="Gene3D" id="3.40.50.150">
    <property type="entry name" value="Vaccinia Virus protein VP39"/>
    <property type="match status" value="2"/>
</dbReference>
<accession>A0ABW2KP63</accession>
<evidence type="ECO:0000313" key="5">
    <source>
        <dbReference type="Proteomes" id="UP001596540"/>
    </source>
</evidence>
<dbReference type="GO" id="GO:0008168">
    <property type="term" value="F:methyltransferase activity"/>
    <property type="evidence" value="ECO:0007669"/>
    <property type="project" value="UniProtKB-KW"/>
</dbReference>
<dbReference type="Proteomes" id="UP001596540">
    <property type="component" value="Unassembled WGS sequence"/>
</dbReference>
<name>A0ABW2KP63_9ACTN</name>
<comment type="caution">
    <text evidence="4">The sequence shown here is derived from an EMBL/GenBank/DDBJ whole genome shotgun (WGS) entry which is preliminary data.</text>
</comment>
<dbReference type="SUPFAM" id="SSF53335">
    <property type="entry name" value="S-adenosyl-L-methionine-dependent methyltransferases"/>
    <property type="match status" value="1"/>
</dbReference>
<dbReference type="Pfam" id="PF02086">
    <property type="entry name" value="MethyltransfD12"/>
    <property type="match status" value="1"/>
</dbReference>
<evidence type="ECO:0000256" key="2">
    <source>
        <dbReference type="ARBA" id="ARBA00022679"/>
    </source>
</evidence>
<dbReference type="PIRSF" id="PIRSF000398">
    <property type="entry name" value="M_m6A_EcoRV"/>
    <property type="match status" value="1"/>
</dbReference>
<organism evidence="4 5">
    <name type="scientific">Marinactinospora rubrisoli</name>
    <dbReference type="NCBI Taxonomy" id="2715399"/>
    <lineage>
        <taxon>Bacteria</taxon>
        <taxon>Bacillati</taxon>
        <taxon>Actinomycetota</taxon>
        <taxon>Actinomycetes</taxon>
        <taxon>Streptosporangiales</taxon>
        <taxon>Nocardiopsidaceae</taxon>
        <taxon>Marinactinospora</taxon>
    </lineage>
</organism>
<dbReference type="GO" id="GO:0032259">
    <property type="term" value="P:methylation"/>
    <property type="evidence" value="ECO:0007669"/>
    <property type="project" value="UniProtKB-KW"/>
</dbReference>
<dbReference type="PRINTS" id="PR00505">
    <property type="entry name" value="D12N6MTFRASE"/>
</dbReference>
<dbReference type="EMBL" id="JBHTBH010000014">
    <property type="protein sequence ID" value="MFC7330799.1"/>
    <property type="molecule type" value="Genomic_DNA"/>
</dbReference>
<dbReference type="InterPro" id="IPR012327">
    <property type="entry name" value="MeTrfase_D12"/>
</dbReference>
<evidence type="ECO:0000313" key="4">
    <source>
        <dbReference type="EMBL" id="MFC7330799.1"/>
    </source>
</evidence>
<keyword evidence="2" id="KW-0808">Transferase</keyword>